<evidence type="ECO:0000313" key="1">
    <source>
        <dbReference type="EMBL" id="MDQ0417896.1"/>
    </source>
</evidence>
<dbReference type="Proteomes" id="UP001238450">
    <property type="component" value="Unassembled WGS sequence"/>
</dbReference>
<organism evidence="1 2">
    <name type="scientific">Croceifilum oryzae</name>
    <dbReference type="NCBI Taxonomy" id="1553429"/>
    <lineage>
        <taxon>Bacteria</taxon>
        <taxon>Bacillati</taxon>
        <taxon>Bacillota</taxon>
        <taxon>Bacilli</taxon>
        <taxon>Bacillales</taxon>
        <taxon>Thermoactinomycetaceae</taxon>
        <taxon>Croceifilum</taxon>
    </lineage>
</organism>
<dbReference type="AlphaFoldDB" id="A0AAJ1WUD7"/>
<proteinExistence type="predicted"/>
<gene>
    <name evidence="1" type="ORF">J2Z48_002080</name>
</gene>
<reference evidence="1 2" key="1">
    <citation type="submission" date="2023-07" db="EMBL/GenBank/DDBJ databases">
        <title>Genomic Encyclopedia of Type Strains, Phase IV (KMG-IV): sequencing the most valuable type-strain genomes for metagenomic binning, comparative biology and taxonomic classification.</title>
        <authorList>
            <person name="Goeker M."/>
        </authorList>
    </citation>
    <scope>NUCLEOTIDE SEQUENCE [LARGE SCALE GENOMIC DNA]</scope>
    <source>
        <strain evidence="1 2">DSM 46876</strain>
    </source>
</reference>
<keyword evidence="2" id="KW-1185">Reference proteome</keyword>
<comment type="caution">
    <text evidence="1">The sequence shown here is derived from an EMBL/GenBank/DDBJ whole genome shotgun (WGS) entry which is preliminary data.</text>
</comment>
<protein>
    <submittedName>
        <fullName evidence="1">Uncharacterized protein</fullName>
    </submittedName>
</protein>
<dbReference type="EMBL" id="JAUSUV010000008">
    <property type="protein sequence ID" value="MDQ0417896.1"/>
    <property type="molecule type" value="Genomic_DNA"/>
</dbReference>
<sequence length="47" mass="5703">MYLLPTMPHKNVKELGQAISFQPYKEKKLPYKRGRLYAYQSTRICRR</sequence>
<evidence type="ECO:0000313" key="2">
    <source>
        <dbReference type="Proteomes" id="UP001238450"/>
    </source>
</evidence>
<name>A0AAJ1WUD7_9BACL</name>
<accession>A0AAJ1WUD7</accession>